<accession>A0AA42C9T0</accession>
<dbReference type="Pfam" id="PF04228">
    <property type="entry name" value="Zn_peptidase"/>
    <property type="match status" value="1"/>
</dbReference>
<dbReference type="PANTHER" id="PTHR30168">
    <property type="entry name" value="PUTATIVE MEMBRANE PROTEIN YPFJ"/>
    <property type="match status" value="1"/>
</dbReference>
<dbReference type="PANTHER" id="PTHR30168:SF0">
    <property type="entry name" value="INNER MEMBRANE PROTEIN"/>
    <property type="match status" value="1"/>
</dbReference>
<keyword evidence="4 5" id="KW-0472">Membrane</keyword>
<evidence type="ECO:0000256" key="3">
    <source>
        <dbReference type="ARBA" id="ARBA00022989"/>
    </source>
</evidence>
<keyword evidence="7" id="KW-1185">Reference proteome</keyword>
<evidence type="ECO:0000256" key="1">
    <source>
        <dbReference type="ARBA" id="ARBA00004167"/>
    </source>
</evidence>
<protein>
    <submittedName>
        <fullName evidence="6">Neutral zinc metallopeptidase</fullName>
    </submittedName>
</protein>
<dbReference type="RefSeq" id="WP_282593019.1">
    <property type="nucleotide sequence ID" value="NZ_JAPAAF010000036.1"/>
</dbReference>
<evidence type="ECO:0000313" key="6">
    <source>
        <dbReference type="EMBL" id="MCW0484426.1"/>
    </source>
</evidence>
<proteinExistence type="predicted"/>
<keyword evidence="2 5" id="KW-0812">Transmembrane</keyword>
<sequence length="283" mass="31421">MRYKGRRQSSNVEDRRGLSGRQIGFRGGIGTIVIVVIILLLGGDPQSLLNLFDTGQGFTESATPYEPSAHEQELAEFVKVVLADTEDVWHLLFDEMGQTYREPKLVLFSEQVQSACGFSGAATGPFYCPGDERVYIDLQFLEQLQDRLGAQGDFAVAYIIAHEVGHHVQKLTGTLDQVHGLRGKLNETAYNKLTVQLELQADFYAGIWAHHAQKMKNILEEGDLEEAFRAAQAVGDDRIQLQSQGYVVPDSFTHGTSAQRMSWFKRGFSTGDITQGDTFNSAN</sequence>
<organism evidence="6 7">
    <name type="scientific">Gaoshiqia sediminis</name>
    <dbReference type="NCBI Taxonomy" id="2986998"/>
    <lineage>
        <taxon>Bacteria</taxon>
        <taxon>Pseudomonadati</taxon>
        <taxon>Bacteroidota</taxon>
        <taxon>Bacteroidia</taxon>
        <taxon>Marinilabiliales</taxon>
        <taxon>Prolixibacteraceae</taxon>
        <taxon>Gaoshiqia</taxon>
    </lineage>
</organism>
<dbReference type="InterPro" id="IPR007343">
    <property type="entry name" value="Uncharacterised_pept_Zn_put"/>
</dbReference>
<name>A0AA42C9T0_9BACT</name>
<keyword evidence="3 5" id="KW-1133">Transmembrane helix</keyword>
<reference evidence="6" key="1">
    <citation type="submission" date="2022-10" db="EMBL/GenBank/DDBJ databases">
        <title>Gaoshiqiia sediminis gen. nov., sp. nov., isolated from coastal sediment.</title>
        <authorList>
            <person name="Yu W.X."/>
            <person name="Mu D.S."/>
            <person name="Du J.Z."/>
            <person name="Liang Y.Q."/>
        </authorList>
    </citation>
    <scope>NUCLEOTIDE SEQUENCE</scope>
    <source>
        <strain evidence="6">A06</strain>
    </source>
</reference>
<evidence type="ECO:0000256" key="4">
    <source>
        <dbReference type="ARBA" id="ARBA00023136"/>
    </source>
</evidence>
<evidence type="ECO:0000313" key="7">
    <source>
        <dbReference type="Proteomes" id="UP001163821"/>
    </source>
</evidence>
<dbReference type="GO" id="GO:0016020">
    <property type="term" value="C:membrane"/>
    <property type="evidence" value="ECO:0007669"/>
    <property type="project" value="UniProtKB-SubCell"/>
</dbReference>
<comment type="caution">
    <text evidence="6">The sequence shown here is derived from an EMBL/GenBank/DDBJ whole genome shotgun (WGS) entry which is preliminary data.</text>
</comment>
<dbReference type="Proteomes" id="UP001163821">
    <property type="component" value="Unassembled WGS sequence"/>
</dbReference>
<evidence type="ECO:0000256" key="2">
    <source>
        <dbReference type="ARBA" id="ARBA00022692"/>
    </source>
</evidence>
<feature type="transmembrane region" description="Helical" evidence="5">
    <location>
        <begin position="23"/>
        <end position="42"/>
    </location>
</feature>
<evidence type="ECO:0000256" key="5">
    <source>
        <dbReference type="SAM" id="Phobius"/>
    </source>
</evidence>
<dbReference type="AlphaFoldDB" id="A0AA42C9T0"/>
<dbReference type="EMBL" id="JAPAAF010000036">
    <property type="protein sequence ID" value="MCW0484426.1"/>
    <property type="molecule type" value="Genomic_DNA"/>
</dbReference>
<gene>
    <name evidence="6" type="ORF">N2K84_16930</name>
</gene>
<comment type="subcellular location">
    <subcellularLocation>
        <location evidence="1">Membrane</location>
        <topology evidence="1">Single-pass membrane protein</topology>
    </subcellularLocation>
</comment>